<dbReference type="GO" id="GO:0003729">
    <property type="term" value="F:mRNA binding"/>
    <property type="evidence" value="ECO:0007669"/>
    <property type="project" value="InterPro"/>
</dbReference>
<comment type="caution">
    <text evidence="8">The sequence shown here is derived from an EMBL/GenBank/DDBJ whole genome shotgun (WGS) entry which is preliminary data.</text>
</comment>
<dbReference type="Proteomes" id="UP000613160">
    <property type="component" value="Unassembled WGS sequence"/>
</dbReference>
<evidence type="ECO:0000313" key="8">
    <source>
        <dbReference type="EMBL" id="GGD41957.1"/>
    </source>
</evidence>
<evidence type="ECO:0000256" key="3">
    <source>
        <dbReference type="ARBA" id="ARBA00022722"/>
    </source>
</evidence>
<dbReference type="Gene3D" id="3.30.920.30">
    <property type="entry name" value="Hypothetical protein"/>
    <property type="match status" value="1"/>
</dbReference>
<accession>A0A917DJF1</accession>
<evidence type="ECO:0000256" key="2">
    <source>
        <dbReference type="ARBA" id="ARBA00022649"/>
    </source>
</evidence>
<evidence type="ECO:0000256" key="7">
    <source>
        <dbReference type="ARBA" id="ARBA00023016"/>
    </source>
</evidence>
<proteinExistence type="inferred from homology"/>
<dbReference type="GO" id="GO:0004519">
    <property type="term" value="F:endonuclease activity"/>
    <property type="evidence" value="ECO:0007669"/>
    <property type="project" value="UniProtKB-KW"/>
</dbReference>
<evidence type="ECO:0000256" key="1">
    <source>
        <dbReference type="ARBA" id="ARBA00006620"/>
    </source>
</evidence>
<name>A0A917DJF1_9HYPH</name>
<organism evidence="8 9">
    <name type="scientific">Aureimonas glaciei</name>
    <dbReference type="NCBI Taxonomy" id="1776957"/>
    <lineage>
        <taxon>Bacteria</taxon>
        <taxon>Pseudomonadati</taxon>
        <taxon>Pseudomonadota</taxon>
        <taxon>Alphaproteobacteria</taxon>
        <taxon>Hyphomicrobiales</taxon>
        <taxon>Aurantimonadaceae</taxon>
        <taxon>Aureimonas</taxon>
    </lineage>
</organism>
<keyword evidence="2" id="KW-1277">Toxin-antitoxin system</keyword>
<comment type="similarity">
    <text evidence="1">Belongs to the HicA mRNA interferase family.</text>
</comment>
<dbReference type="AlphaFoldDB" id="A0A917DJF1"/>
<keyword evidence="4" id="KW-0255">Endonuclease</keyword>
<dbReference type="EMBL" id="BMJJ01000019">
    <property type="protein sequence ID" value="GGD41957.1"/>
    <property type="molecule type" value="Genomic_DNA"/>
</dbReference>
<dbReference type="GO" id="GO:0016787">
    <property type="term" value="F:hydrolase activity"/>
    <property type="evidence" value="ECO:0007669"/>
    <property type="project" value="UniProtKB-KW"/>
</dbReference>
<keyword evidence="6" id="KW-0694">RNA-binding</keyword>
<gene>
    <name evidence="8" type="ORF">GCM10011335_50830</name>
</gene>
<dbReference type="InterPro" id="IPR012933">
    <property type="entry name" value="HicA_mRNA_interferase"/>
</dbReference>
<evidence type="ECO:0000313" key="9">
    <source>
        <dbReference type="Proteomes" id="UP000613160"/>
    </source>
</evidence>
<evidence type="ECO:0000256" key="6">
    <source>
        <dbReference type="ARBA" id="ARBA00022884"/>
    </source>
</evidence>
<dbReference type="SUPFAM" id="SSF54786">
    <property type="entry name" value="YcfA/nrd intein domain"/>
    <property type="match status" value="1"/>
</dbReference>
<dbReference type="Pfam" id="PF07927">
    <property type="entry name" value="HicA_toxin"/>
    <property type="match status" value="1"/>
</dbReference>
<evidence type="ECO:0000256" key="5">
    <source>
        <dbReference type="ARBA" id="ARBA00022801"/>
    </source>
</evidence>
<dbReference type="InterPro" id="IPR038570">
    <property type="entry name" value="HicA_sf"/>
</dbReference>
<keyword evidence="3" id="KW-0540">Nuclease</keyword>
<sequence>MGWLVDSRIILSKLLTDGWVEVARAGSHLQMKHPAKPGRVTLPHPRRDIPIGTVKSIEKQSGLKLK</sequence>
<reference evidence="8" key="2">
    <citation type="submission" date="2020-09" db="EMBL/GenBank/DDBJ databases">
        <authorList>
            <person name="Sun Q."/>
            <person name="Zhou Y."/>
        </authorList>
    </citation>
    <scope>NUCLEOTIDE SEQUENCE</scope>
    <source>
        <strain evidence="8">CGMCC 1.15493</strain>
    </source>
</reference>
<protein>
    <submittedName>
        <fullName evidence="8">Addiction module toxin, HicA family protein</fullName>
    </submittedName>
</protein>
<keyword evidence="7" id="KW-0346">Stress response</keyword>
<keyword evidence="5" id="KW-0378">Hydrolase</keyword>
<reference evidence="8" key="1">
    <citation type="journal article" date="2014" name="Int. J. Syst. Evol. Microbiol.">
        <title>Complete genome sequence of Corynebacterium casei LMG S-19264T (=DSM 44701T), isolated from a smear-ripened cheese.</title>
        <authorList>
            <consortium name="US DOE Joint Genome Institute (JGI-PGF)"/>
            <person name="Walter F."/>
            <person name="Albersmeier A."/>
            <person name="Kalinowski J."/>
            <person name="Ruckert C."/>
        </authorList>
    </citation>
    <scope>NUCLEOTIDE SEQUENCE</scope>
    <source>
        <strain evidence="8">CGMCC 1.15493</strain>
    </source>
</reference>
<keyword evidence="9" id="KW-1185">Reference proteome</keyword>
<evidence type="ECO:0000256" key="4">
    <source>
        <dbReference type="ARBA" id="ARBA00022759"/>
    </source>
</evidence>